<feature type="transmembrane region" description="Helical" evidence="1">
    <location>
        <begin position="28"/>
        <end position="46"/>
    </location>
</feature>
<evidence type="ECO:0000313" key="3">
    <source>
        <dbReference type="Proteomes" id="UP000256269"/>
    </source>
</evidence>
<evidence type="ECO:0000313" key="2">
    <source>
        <dbReference type="EMBL" id="REH43765.1"/>
    </source>
</evidence>
<keyword evidence="1" id="KW-0472">Membrane</keyword>
<protein>
    <submittedName>
        <fullName evidence="2">Uncharacterized protein</fullName>
    </submittedName>
</protein>
<name>A0A3E0HG28_9PSEU</name>
<sequence>MRRFAPAVVLSVLAPVIAEYVSGDIALDAFPALLGFVCLNGCWAVLARELVVRRGGGWPGLVFLALAIGVVEEGLLDQSLFNPHFAGSPQWLAYGFVPALGTSPIVVVFMVVLDAVWSVLVPVALTETLFPHRRAKPWLGRTGLLLVGIAFLLGAAATWMINYRIAGFRASPGQLEAAVVTAIVLVALGARPSPEPLPSERLAPSAFTVGVTAFLASSAFQVLKLITDPPAWIVLLGMLALLAGSLVLFSRWARRPGWGERHRFALPAGAVVTYCWFGPMLMLYKGNMGHVAEQLVLVAVTLLTMGALASRVRHGCQLSDTRP</sequence>
<keyword evidence="3" id="KW-1185">Reference proteome</keyword>
<feature type="transmembrane region" description="Helical" evidence="1">
    <location>
        <begin position="232"/>
        <end position="252"/>
    </location>
</feature>
<feature type="transmembrane region" description="Helical" evidence="1">
    <location>
        <begin position="264"/>
        <end position="284"/>
    </location>
</feature>
<gene>
    <name evidence="2" type="ORF">BCF44_109308</name>
</gene>
<dbReference type="OrthoDB" id="8478704at2"/>
<organism evidence="2 3">
    <name type="scientific">Kutzneria buriramensis</name>
    <dbReference type="NCBI Taxonomy" id="1045776"/>
    <lineage>
        <taxon>Bacteria</taxon>
        <taxon>Bacillati</taxon>
        <taxon>Actinomycetota</taxon>
        <taxon>Actinomycetes</taxon>
        <taxon>Pseudonocardiales</taxon>
        <taxon>Pseudonocardiaceae</taxon>
        <taxon>Kutzneria</taxon>
    </lineage>
</organism>
<feature type="transmembrane region" description="Helical" evidence="1">
    <location>
        <begin position="96"/>
        <end position="126"/>
    </location>
</feature>
<feature type="transmembrane region" description="Helical" evidence="1">
    <location>
        <begin position="58"/>
        <end position="76"/>
    </location>
</feature>
<comment type="caution">
    <text evidence="2">The sequence shown here is derived from an EMBL/GenBank/DDBJ whole genome shotgun (WGS) entry which is preliminary data.</text>
</comment>
<keyword evidence="1" id="KW-1133">Transmembrane helix</keyword>
<reference evidence="2 3" key="1">
    <citation type="submission" date="2018-08" db="EMBL/GenBank/DDBJ databases">
        <title>Genomic Encyclopedia of Archaeal and Bacterial Type Strains, Phase II (KMG-II): from individual species to whole genera.</title>
        <authorList>
            <person name="Goeker M."/>
        </authorList>
    </citation>
    <scope>NUCLEOTIDE SEQUENCE [LARGE SCALE GENOMIC DNA]</scope>
    <source>
        <strain evidence="2 3">DSM 45791</strain>
    </source>
</reference>
<dbReference type="Proteomes" id="UP000256269">
    <property type="component" value="Unassembled WGS sequence"/>
</dbReference>
<accession>A0A3E0HG28</accession>
<proteinExistence type="predicted"/>
<dbReference type="AlphaFoldDB" id="A0A3E0HG28"/>
<dbReference type="RefSeq" id="WP_116177190.1">
    <property type="nucleotide sequence ID" value="NZ_CP144375.1"/>
</dbReference>
<dbReference type="EMBL" id="QUNO01000009">
    <property type="protein sequence ID" value="REH43765.1"/>
    <property type="molecule type" value="Genomic_DNA"/>
</dbReference>
<evidence type="ECO:0000256" key="1">
    <source>
        <dbReference type="SAM" id="Phobius"/>
    </source>
</evidence>
<keyword evidence="1" id="KW-0812">Transmembrane</keyword>
<feature type="transmembrane region" description="Helical" evidence="1">
    <location>
        <begin position="290"/>
        <end position="309"/>
    </location>
</feature>
<feature type="transmembrane region" description="Helical" evidence="1">
    <location>
        <begin position="138"/>
        <end position="161"/>
    </location>
</feature>